<protein>
    <submittedName>
        <fullName evidence="2">Jg5641 protein</fullName>
    </submittedName>
</protein>
<dbReference type="OrthoDB" id="15567at2759"/>
<dbReference type="EMBL" id="CAKXAJ010017978">
    <property type="protein sequence ID" value="CAH2217331.1"/>
    <property type="molecule type" value="Genomic_DNA"/>
</dbReference>
<feature type="compositionally biased region" description="Low complexity" evidence="1">
    <location>
        <begin position="38"/>
        <end position="71"/>
    </location>
</feature>
<sequence>MKRQRVDALLADLQNSINPGRVNSPGGRTSSPGARTNSPGRTGSPLGRGSSPGRLSSPGGSLSSPTSTGYGSINGSRNITTDYAKPASVQNYLRNNVVKDRQSKENWSMLTFLKLAKDAYICRPFGGP</sequence>
<evidence type="ECO:0000256" key="1">
    <source>
        <dbReference type="SAM" id="MobiDB-lite"/>
    </source>
</evidence>
<feature type="region of interest" description="Disordered" evidence="1">
    <location>
        <begin position="1"/>
        <end position="81"/>
    </location>
</feature>
<accession>A0A8S4QPP2</accession>
<evidence type="ECO:0000313" key="2">
    <source>
        <dbReference type="EMBL" id="CAH2217331.1"/>
    </source>
</evidence>
<proteinExistence type="predicted"/>
<reference evidence="2" key="1">
    <citation type="submission" date="2022-03" db="EMBL/GenBank/DDBJ databases">
        <authorList>
            <person name="Lindestad O."/>
        </authorList>
    </citation>
    <scope>NUCLEOTIDE SEQUENCE</scope>
</reference>
<comment type="caution">
    <text evidence="2">The sequence shown here is derived from an EMBL/GenBank/DDBJ whole genome shotgun (WGS) entry which is preliminary data.</text>
</comment>
<keyword evidence="3" id="KW-1185">Reference proteome</keyword>
<gene>
    <name evidence="2" type="primary">jg5641</name>
    <name evidence="2" type="ORF">PAEG_LOCUS5245</name>
</gene>
<organism evidence="2 3">
    <name type="scientific">Pararge aegeria aegeria</name>
    <dbReference type="NCBI Taxonomy" id="348720"/>
    <lineage>
        <taxon>Eukaryota</taxon>
        <taxon>Metazoa</taxon>
        <taxon>Ecdysozoa</taxon>
        <taxon>Arthropoda</taxon>
        <taxon>Hexapoda</taxon>
        <taxon>Insecta</taxon>
        <taxon>Pterygota</taxon>
        <taxon>Neoptera</taxon>
        <taxon>Endopterygota</taxon>
        <taxon>Lepidoptera</taxon>
        <taxon>Glossata</taxon>
        <taxon>Ditrysia</taxon>
        <taxon>Papilionoidea</taxon>
        <taxon>Nymphalidae</taxon>
        <taxon>Satyrinae</taxon>
        <taxon>Satyrini</taxon>
        <taxon>Parargina</taxon>
        <taxon>Pararge</taxon>
    </lineage>
</organism>
<dbReference type="Proteomes" id="UP000838756">
    <property type="component" value="Unassembled WGS sequence"/>
</dbReference>
<feature type="compositionally biased region" description="Polar residues" evidence="1">
    <location>
        <begin position="26"/>
        <end position="37"/>
    </location>
</feature>
<evidence type="ECO:0000313" key="3">
    <source>
        <dbReference type="Proteomes" id="UP000838756"/>
    </source>
</evidence>
<name>A0A8S4QPP2_9NEOP</name>
<dbReference type="AlphaFoldDB" id="A0A8S4QPP2"/>